<dbReference type="RefSeq" id="WP_142893738.1">
    <property type="nucleotide sequence ID" value="NZ_ML660164.1"/>
</dbReference>
<dbReference type="SFLD" id="SFLDG01125">
    <property type="entry name" value="C1.1:_Acid_Phosphatase_Like"/>
    <property type="match status" value="1"/>
</dbReference>
<organism evidence="3 4">
    <name type="scientific">Aliikangiella coralliicola</name>
    <dbReference type="NCBI Taxonomy" id="2592383"/>
    <lineage>
        <taxon>Bacteria</taxon>
        <taxon>Pseudomonadati</taxon>
        <taxon>Pseudomonadota</taxon>
        <taxon>Gammaproteobacteria</taxon>
        <taxon>Oceanospirillales</taxon>
        <taxon>Pleioneaceae</taxon>
        <taxon>Aliikangiella</taxon>
    </lineage>
</organism>
<proteinExistence type="predicted"/>
<dbReference type="InterPro" id="IPR005519">
    <property type="entry name" value="Acid_phosphat_B-like"/>
</dbReference>
<accession>A0A545UDL3</accession>
<evidence type="ECO:0000313" key="3">
    <source>
        <dbReference type="EMBL" id="TQV87560.1"/>
    </source>
</evidence>
<dbReference type="AlphaFoldDB" id="A0A545UDL3"/>
<comment type="caution">
    <text evidence="3">The sequence shown here is derived from an EMBL/GenBank/DDBJ whole genome shotgun (WGS) entry which is preliminary data.</text>
</comment>
<evidence type="ECO:0000313" key="4">
    <source>
        <dbReference type="Proteomes" id="UP000315439"/>
    </source>
</evidence>
<dbReference type="OrthoDB" id="395856at2"/>
<dbReference type="EMBL" id="VIKS01000007">
    <property type="protein sequence ID" value="TQV87560.1"/>
    <property type="molecule type" value="Genomic_DNA"/>
</dbReference>
<dbReference type="Pfam" id="PF03767">
    <property type="entry name" value="Acid_phosphat_B"/>
    <property type="match status" value="1"/>
</dbReference>
<evidence type="ECO:0000256" key="1">
    <source>
        <dbReference type="ARBA" id="ARBA00022729"/>
    </source>
</evidence>
<dbReference type="PROSITE" id="PS51257">
    <property type="entry name" value="PROKAR_LIPOPROTEIN"/>
    <property type="match status" value="1"/>
</dbReference>
<name>A0A545UDL3_9GAMM</name>
<dbReference type="InterPro" id="IPR006423">
    <property type="entry name" value="Lipo_e_P4"/>
</dbReference>
<evidence type="ECO:0008006" key="5">
    <source>
        <dbReference type="Google" id="ProtNLM"/>
    </source>
</evidence>
<gene>
    <name evidence="3" type="ORF">FLL46_11860</name>
</gene>
<dbReference type="Proteomes" id="UP000315439">
    <property type="component" value="Unassembled WGS sequence"/>
</dbReference>
<dbReference type="InterPro" id="IPR036412">
    <property type="entry name" value="HAD-like_sf"/>
</dbReference>
<feature type="signal peptide" evidence="2">
    <location>
        <begin position="1"/>
        <end position="28"/>
    </location>
</feature>
<keyword evidence="4" id="KW-1185">Reference proteome</keyword>
<dbReference type="InterPro" id="IPR023214">
    <property type="entry name" value="HAD_sf"/>
</dbReference>
<dbReference type="SFLD" id="SFLDS00003">
    <property type="entry name" value="Haloacid_Dehalogenase"/>
    <property type="match status" value="1"/>
</dbReference>
<dbReference type="Gene3D" id="3.40.50.1000">
    <property type="entry name" value="HAD superfamily/HAD-like"/>
    <property type="match status" value="1"/>
</dbReference>
<feature type="chain" id="PRO_5021939490" description="5'-nucleotidase, lipoprotein e(P4) family" evidence="2">
    <location>
        <begin position="29"/>
        <end position="267"/>
    </location>
</feature>
<reference evidence="3 4" key="1">
    <citation type="submission" date="2019-07" db="EMBL/GenBank/DDBJ databases">
        <title>Draft genome for Aliikangiella sp. M105.</title>
        <authorList>
            <person name="Wang G."/>
        </authorList>
    </citation>
    <scope>NUCLEOTIDE SEQUENCE [LARGE SCALE GENOMIC DNA]</scope>
    <source>
        <strain evidence="3 4">M105</strain>
    </source>
</reference>
<dbReference type="PANTHER" id="PTHR31284">
    <property type="entry name" value="ACID PHOSPHATASE-LIKE PROTEIN"/>
    <property type="match status" value="1"/>
</dbReference>
<sequence>MKLILRNMVVVVLTVVVFGCVTNTGGSANNSTDKAEKGIDWVEVAPEYHAGTIEVYRAATDQLDDRLKKMESAITEVVSEVDSQVDSNEKKPAIILDVDETILSNLVVQKEFASVGYKPELWDEWVNKAEAPALAGSVEFLQLAAKQGVMIFYVTNRDVSLEAATRKNLARFGFPISESVDTVLLQNEKPGWTSDKASRRIYVAKDYQVIMLFGDDLNDFISAKQLSKKERDEAVVKYKGYWGERWFLLANPMYGSWVKLIGGEDYN</sequence>
<evidence type="ECO:0000256" key="2">
    <source>
        <dbReference type="SAM" id="SignalP"/>
    </source>
</evidence>
<dbReference type="PANTHER" id="PTHR31284:SF10">
    <property type="entry name" value="ACID PHOSPHATASE-LIKE PROTEIN"/>
    <property type="match status" value="1"/>
</dbReference>
<protein>
    <recommendedName>
        <fullName evidence="5">5'-nucleotidase, lipoprotein e(P4) family</fullName>
    </recommendedName>
</protein>
<dbReference type="SUPFAM" id="SSF56784">
    <property type="entry name" value="HAD-like"/>
    <property type="match status" value="1"/>
</dbReference>
<dbReference type="GO" id="GO:0009279">
    <property type="term" value="C:cell outer membrane"/>
    <property type="evidence" value="ECO:0007669"/>
    <property type="project" value="InterPro"/>
</dbReference>
<keyword evidence="1 2" id="KW-0732">Signal</keyword>